<keyword evidence="1" id="KW-1133">Transmembrane helix</keyword>
<name>A0ABS1NLN8_9ACTN</name>
<organism evidence="2 3">
    <name type="scientific">Streptomyces coffeae</name>
    <dbReference type="NCBI Taxonomy" id="621382"/>
    <lineage>
        <taxon>Bacteria</taxon>
        <taxon>Bacillati</taxon>
        <taxon>Actinomycetota</taxon>
        <taxon>Actinomycetes</taxon>
        <taxon>Kitasatosporales</taxon>
        <taxon>Streptomycetaceae</taxon>
        <taxon>Streptomyces</taxon>
    </lineage>
</organism>
<keyword evidence="3" id="KW-1185">Reference proteome</keyword>
<keyword evidence="1" id="KW-0472">Membrane</keyword>
<evidence type="ECO:0000313" key="3">
    <source>
        <dbReference type="Proteomes" id="UP000634229"/>
    </source>
</evidence>
<protein>
    <submittedName>
        <fullName evidence="2">Uncharacterized protein</fullName>
    </submittedName>
</protein>
<proteinExistence type="predicted"/>
<dbReference type="EMBL" id="JAERRF010000024">
    <property type="protein sequence ID" value="MBL1101016.1"/>
    <property type="molecule type" value="Genomic_DNA"/>
</dbReference>
<sequence length="53" mass="5661">MFLTLAWGISLIAVNKVIEPLWGQLLGTFIMGGVYALVLWKMPGSAGRSGPKA</sequence>
<feature type="transmembrane region" description="Helical" evidence="1">
    <location>
        <begin position="20"/>
        <end position="40"/>
    </location>
</feature>
<evidence type="ECO:0000313" key="2">
    <source>
        <dbReference type="EMBL" id="MBL1101016.1"/>
    </source>
</evidence>
<dbReference type="Proteomes" id="UP000634229">
    <property type="component" value="Unassembled WGS sequence"/>
</dbReference>
<comment type="caution">
    <text evidence="2">The sequence shown here is derived from an EMBL/GenBank/DDBJ whole genome shotgun (WGS) entry which is preliminary data.</text>
</comment>
<reference evidence="2 3" key="1">
    <citation type="submission" date="2021-01" db="EMBL/GenBank/DDBJ databases">
        <title>WGS of actinomycetes isolated from Thailand.</title>
        <authorList>
            <person name="Thawai C."/>
        </authorList>
    </citation>
    <scope>NUCLEOTIDE SEQUENCE [LARGE SCALE GENOMIC DNA]</scope>
    <source>
        <strain evidence="2 3">CA1R205</strain>
    </source>
</reference>
<gene>
    <name evidence="2" type="ORF">JK363_31005</name>
</gene>
<accession>A0ABS1NLN8</accession>
<dbReference type="RefSeq" id="WP_201880212.1">
    <property type="nucleotide sequence ID" value="NZ_JAERRF010000024.1"/>
</dbReference>
<evidence type="ECO:0000256" key="1">
    <source>
        <dbReference type="SAM" id="Phobius"/>
    </source>
</evidence>
<keyword evidence="1" id="KW-0812">Transmembrane</keyword>